<proteinExistence type="predicted"/>
<dbReference type="EMBL" id="CACRXK020019417">
    <property type="protein sequence ID" value="CAB4033636.1"/>
    <property type="molecule type" value="Genomic_DNA"/>
</dbReference>
<dbReference type="InterPro" id="IPR046496">
    <property type="entry name" value="DUF6589"/>
</dbReference>
<accession>A0A7D9JQL8</accession>
<feature type="domain" description="DUF6589" evidence="1">
    <location>
        <begin position="10"/>
        <end position="146"/>
    </location>
</feature>
<reference evidence="2" key="1">
    <citation type="submission" date="2020-04" db="EMBL/GenBank/DDBJ databases">
        <authorList>
            <person name="Alioto T."/>
            <person name="Alioto T."/>
            <person name="Gomez Garrido J."/>
        </authorList>
    </citation>
    <scope>NUCLEOTIDE SEQUENCE</scope>
    <source>
        <strain evidence="2">A484AB</strain>
    </source>
</reference>
<evidence type="ECO:0000313" key="3">
    <source>
        <dbReference type="Proteomes" id="UP001152795"/>
    </source>
</evidence>
<dbReference type="OrthoDB" id="374045at2759"/>
<dbReference type="Proteomes" id="UP001152795">
    <property type="component" value="Unassembled WGS sequence"/>
</dbReference>
<organism evidence="2 3">
    <name type="scientific">Paramuricea clavata</name>
    <name type="common">Red gorgonian</name>
    <name type="synonym">Violescent sea-whip</name>
    <dbReference type="NCBI Taxonomy" id="317549"/>
    <lineage>
        <taxon>Eukaryota</taxon>
        <taxon>Metazoa</taxon>
        <taxon>Cnidaria</taxon>
        <taxon>Anthozoa</taxon>
        <taxon>Octocorallia</taxon>
        <taxon>Malacalcyonacea</taxon>
        <taxon>Plexauridae</taxon>
        <taxon>Paramuricea</taxon>
    </lineage>
</organism>
<evidence type="ECO:0000259" key="1">
    <source>
        <dbReference type="Pfam" id="PF20231"/>
    </source>
</evidence>
<evidence type="ECO:0000313" key="2">
    <source>
        <dbReference type="EMBL" id="CAB4033636.1"/>
    </source>
</evidence>
<sequence>YYGLNVIELTVFLMQMIDTCAEGDGERNDINLKRLLQYFKSYGTFSKYAIEMFTSIAQRDVLLSKEMAHRLRWGRFVNWVGGKGKNIECDAAQEISNRTSKNVVMGMGANKTPAAIIRASKSAAGVQQIVSRFDKNASIHKQSQRHTTRSSDEDENIIIKDLRKLRPFRIVAERSHASFKNMEVSPLVGLDMLSFFNWIEKQKENIVMGQK</sequence>
<gene>
    <name evidence="2" type="ORF">PACLA_8A053663</name>
</gene>
<feature type="non-terminal residue" evidence="2">
    <location>
        <position position="1"/>
    </location>
</feature>
<protein>
    <recommendedName>
        <fullName evidence="1">DUF6589 domain-containing protein</fullName>
    </recommendedName>
</protein>
<name>A0A7D9JQL8_PARCT</name>
<keyword evidence="3" id="KW-1185">Reference proteome</keyword>
<dbReference type="AlphaFoldDB" id="A0A7D9JQL8"/>
<dbReference type="Pfam" id="PF20231">
    <property type="entry name" value="DUF6589"/>
    <property type="match status" value="1"/>
</dbReference>
<comment type="caution">
    <text evidence="2">The sequence shown here is derived from an EMBL/GenBank/DDBJ whole genome shotgun (WGS) entry which is preliminary data.</text>
</comment>